<dbReference type="NCBIfam" id="TIGR01174">
    <property type="entry name" value="ftsA"/>
    <property type="match status" value="1"/>
</dbReference>
<protein>
    <recommendedName>
        <fullName evidence="5 6">Cell division protein FtsA</fullName>
    </recommendedName>
</protein>
<evidence type="ECO:0000313" key="8">
    <source>
        <dbReference type="EMBL" id="HIU51551.1"/>
    </source>
</evidence>
<reference evidence="8" key="1">
    <citation type="submission" date="2020-10" db="EMBL/GenBank/DDBJ databases">
        <authorList>
            <person name="Gilroy R."/>
        </authorList>
    </citation>
    <scope>NUCLEOTIDE SEQUENCE</scope>
    <source>
        <strain evidence="8">CHK195-15760</strain>
    </source>
</reference>
<dbReference type="SMART" id="SM00842">
    <property type="entry name" value="FtsA"/>
    <property type="match status" value="1"/>
</dbReference>
<feature type="domain" description="SHS2" evidence="7">
    <location>
        <begin position="7"/>
        <end position="195"/>
    </location>
</feature>
<gene>
    <name evidence="5 8" type="primary">ftsA</name>
    <name evidence="8" type="ORF">IAB70_02855</name>
</gene>
<dbReference type="InterPro" id="IPR003494">
    <property type="entry name" value="SHS2_FtsA"/>
</dbReference>
<dbReference type="CDD" id="cd24048">
    <property type="entry name" value="ASKHA_NBD_FtsA"/>
    <property type="match status" value="1"/>
</dbReference>
<dbReference type="InterPro" id="IPR043129">
    <property type="entry name" value="ATPase_NBD"/>
</dbReference>
<evidence type="ECO:0000313" key="9">
    <source>
        <dbReference type="Proteomes" id="UP000824093"/>
    </source>
</evidence>
<dbReference type="GO" id="GO:0032153">
    <property type="term" value="C:cell division site"/>
    <property type="evidence" value="ECO:0007669"/>
    <property type="project" value="UniProtKB-UniRule"/>
</dbReference>
<dbReference type="Gene3D" id="3.30.420.40">
    <property type="match status" value="2"/>
</dbReference>
<evidence type="ECO:0000256" key="3">
    <source>
        <dbReference type="ARBA" id="ARBA00023136"/>
    </source>
</evidence>
<reference evidence="8" key="2">
    <citation type="journal article" date="2021" name="PeerJ">
        <title>Extensive microbial diversity within the chicken gut microbiome revealed by metagenomics and culture.</title>
        <authorList>
            <person name="Gilroy R."/>
            <person name="Ravi A."/>
            <person name="Getino M."/>
            <person name="Pursley I."/>
            <person name="Horton D.L."/>
            <person name="Alikhan N.F."/>
            <person name="Baker D."/>
            <person name="Gharbi K."/>
            <person name="Hall N."/>
            <person name="Watson M."/>
            <person name="Adriaenssens E.M."/>
            <person name="Foster-Nyarko E."/>
            <person name="Jarju S."/>
            <person name="Secka A."/>
            <person name="Antonio M."/>
            <person name="Oren A."/>
            <person name="Chaudhuri R.R."/>
            <person name="La Ragione R."/>
            <person name="Hildebrand F."/>
            <person name="Pallen M.J."/>
        </authorList>
    </citation>
    <scope>NUCLEOTIDE SEQUENCE</scope>
    <source>
        <strain evidence="8">CHK195-15760</strain>
    </source>
</reference>
<dbReference type="PANTHER" id="PTHR32432">
    <property type="entry name" value="CELL DIVISION PROTEIN FTSA-RELATED"/>
    <property type="match status" value="1"/>
</dbReference>
<dbReference type="GO" id="GO:0009898">
    <property type="term" value="C:cytoplasmic side of plasma membrane"/>
    <property type="evidence" value="ECO:0007669"/>
    <property type="project" value="UniProtKB-UniRule"/>
</dbReference>
<dbReference type="Pfam" id="PF14450">
    <property type="entry name" value="FtsA"/>
    <property type="match status" value="1"/>
</dbReference>
<comment type="subunit">
    <text evidence="5">Self-interacts. Interacts with FtsZ.</text>
</comment>
<sequence>MAIGDIIVGIDMGTSKISAVVGEVNNFNQIEIISSSTCKCSGIKKTKIINEEEVSNSISKAIKDIEMEAGLKINSAYVTIPGKYVTIVQNSIVKEVRDKYAGVSVRDVQTAIMQVKDIEVPEGKHLIDIVPDRFILDNGKVSDDPVGSLSSSFTLKAQIILADREYVKQVSSIFKKAGIDVDGLVPTTLAERNLILDVNELHDNIMLLDIGAGNTDIGIFEGSTFTYTNTIPVGGNSITNDIALVLNISEEEADKLKRQYGLALKSFIDNDNDILLNTYKGDNKNKTIKSSELIEIIEARIEEIFTLVNKDITNQGIKQRINNVILTGQGITSINKSDVAGKINLNIPVKISTGRLISTVKPSYRVAYALVRYIASRPFTKTVSSSIDTRDDEGFLKNMIEKIKEFFYS</sequence>
<proteinExistence type="inferred from homology"/>
<dbReference type="SUPFAM" id="SSF53067">
    <property type="entry name" value="Actin-like ATPase domain"/>
    <property type="match status" value="2"/>
</dbReference>
<dbReference type="AlphaFoldDB" id="A0A9D1M121"/>
<keyword evidence="1 5" id="KW-1003">Cell membrane</keyword>
<evidence type="ECO:0000256" key="4">
    <source>
        <dbReference type="ARBA" id="ARBA00023306"/>
    </source>
</evidence>
<comment type="subcellular location">
    <subcellularLocation>
        <location evidence="5">Cell membrane</location>
        <topology evidence="5">Peripheral membrane protein</topology>
        <orientation evidence="5">Cytoplasmic side</orientation>
    </subcellularLocation>
    <text evidence="5">Localizes to the Z ring in an FtsZ-dependent manner. Targeted to the membrane through a conserved C-terminal amphipathic helix.</text>
</comment>
<evidence type="ECO:0000256" key="6">
    <source>
        <dbReference type="PIRNR" id="PIRNR003101"/>
    </source>
</evidence>
<dbReference type="Pfam" id="PF02491">
    <property type="entry name" value="SHS2_FTSA"/>
    <property type="match status" value="1"/>
</dbReference>
<dbReference type="HAMAP" id="MF_02033">
    <property type="entry name" value="FtsA"/>
    <property type="match status" value="1"/>
</dbReference>
<accession>A0A9D1M121</accession>
<dbReference type="PANTHER" id="PTHR32432:SF4">
    <property type="entry name" value="CELL DIVISION PROTEIN FTSA"/>
    <property type="match status" value="1"/>
</dbReference>
<organism evidence="8 9">
    <name type="scientific">Candidatus Merdicola faecigallinarum</name>
    <dbReference type="NCBI Taxonomy" id="2840862"/>
    <lineage>
        <taxon>Bacteria</taxon>
        <taxon>Bacillati</taxon>
        <taxon>Bacillota</taxon>
        <taxon>Clostridia</taxon>
        <taxon>Candidatus Merdicola</taxon>
    </lineage>
</organism>
<comment type="similarity">
    <text evidence="5 6">Belongs to the FtsA/MreB family.</text>
</comment>
<name>A0A9D1M121_9FIRM</name>
<dbReference type="GO" id="GO:0043093">
    <property type="term" value="P:FtsZ-dependent cytokinesis"/>
    <property type="evidence" value="ECO:0007669"/>
    <property type="project" value="UniProtKB-UniRule"/>
</dbReference>
<keyword evidence="4 5" id="KW-0131">Cell cycle</keyword>
<dbReference type="InterPro" id="IPR050696">
    <property type="entry name" value="FtsA/MreB"/>
</dbReference>
<dbReference type="PIRSF" id="PIRSF003101">
    <property type="entry name" value="FtsA"/>
    <property type="match status" value="1"/>
</dbReference>
<dbReference type="EMBL" id="DVNH01000020">
    <property type="protein sequence ID" value="HIU51551.1"/>
    <property type="molecule type" value="Genomic_DNA"/>
</dbReference>
<evidence type="ECO:0000256" key="5">
    <source>
        <dbReference type="HAMAP-Rule" id="MF_02033"/>
    </source>
</evidence>
<comment type="caution">
    <text evidence="8">The sequence shown here is derived from an EMBL/GenBank/DDBJ whole genome shotgun (WGS) entry which is preliminary data.</text>
</comment>
<evidence type="ECO:0000256" key="1">
    <source>
        <dbReference type="ARBA" id="ARBA00022475"/>
    </source>
</evidence>
<keyword evidence="2 5" id="KW-0132">Cell division</keyword>
<evidence type="ECO:0000256" key="2">
    <source>
        <dbReference type="ARBA" id="ARBA00022618"/>
    </source>
</evidence>
<keyword evidence="3 5" id="KW-0472">Membrane</keyword>
<evidence type="ECO:0000259" key="7">
    <source>
        <dbReference type="SMART" id="SM00842"/>
    </source>
</evidence>
<dbReference type="InterPro" id="IPR020823">
    <property type="entry name" value="Cell_div_FtsA"/>
</dbReference>
<comment type="function">
    <text evidence="5 6">Cell division protein that is involved in the assembly of the Z ring. May serve as a membrane anchor for the Z ring.</text>
</comment>
<dbReference type="Proteomes" id="UP000824093">
    <property type="component" value="Unassembled WGS sequence"/>
</dbReference>